<dbReference type="GeneID" id="7944422"/>
<proteinExistence type="predicted"/>
<evidence type="ECO:0000256" key="1">
    <source>
        <dbReference type="SAM" id="Phobius"/>
    </source>
</evidence>
<evidence type="ECO:0000313" key="2">
    <source>
        <dbReference type="EMBL" id="ACR48291.1"/>
    </source>
</evidence>
<gene>
    <name evidence="2" type="primary">ATP8</name>
</gene>
<organism evidence="2">
    <name type="scientific">Oreocryptophis porphyraceus</name>
    <name type="common">Black-banded trinket snake</name>
    <name type="synonym">Elaphe poryphyracea</name>
    <dbReference type="NCBI Taxonomy" id="341696"/>
    <lineage>
        <taxon>Eukaryota</taxon>
        <taxon>Metazoa</taxon>
        <taxon>Chordata</taxon>
        <taxon>Craniata</taxon>
        <taxon>Vertebrata</taxon>
        <taxon>Euteleostomi</taxon>
        <taxon>Lepidosauria</taxon>
        <taxon>Squamata</taxon>
        <taxon>Bifurcata</taxon>
        <taxon>Unidentata</taxon>
        <taxon>Episquamata</taxon>
        <taxon>Toxicofera</taxon>
        <taxon>Serpentes</taxon>
        <taxon>Colubroidea</taxon>
        <taxon>Colubridae</taxon>
        <taxon>Colubrinae</taxon>
        <taxon>Oreocryptophis</taxon>
    </lineage>
</organism>
<dbReference type="CTD" id="4509"/>
<dbReference type="EMBL" id="GQ181130">
    <property type="protein sequence ID" value="ACR48291.1"/>
    <property type="molecule type" value="Genomic_DNA"/>
</dbReference>
<name>C5MSI9_OREPO</name>
<protein>
    <submittedName>
        <fullName evidence="2">ATP synthase F0 subunit 8</fullName>
    </submittedName>
</protein>
<geneLocation type="mitochondrion" evidence="2"/>
<keyword evidence="1" id="KW-0812">Transmembrane</keyword>
<dbReference type="AlphaFoldDB" id="C5MSI9"/>
<dbReference type="RefSeq" id="YP_002929416.1">
    <property type="nucleotide sequence ID" value="NC_012770.1"/>
</dbReference>
<keyword evidence="1" id="KW-0472">Membrane</keyword>
<reference evidence="2" key="1">
    <citation type="submission" date="2009-05" db="EMBL/GenBank/DDBJ databases">
        <title>Structure of Elaphe poryphyracea mitochondrial genome.</title>
        <authorList>
            <person name="Lin Z.H."/>
            <person name="Chang H.-W."/>
            <person name="Chiu C.C."/>
            <person name="Chang W.-C."/>
            <person name="Chou Y.C."/>
        </authorList>
    </citation>
    <scope>NUCLEOTIDE SEQUENCE</scope>
</reference>
<sequence>MPQLDTIYTFSIFLWTWMMLYLTTQKIKVVLMTMNPMICLTPKSTPMLPWL</sequence>
<accession>C5MSI9</accession>
<keyword evidence="1" id="KW-1133">Transmembrane helix</keyword>
<keyword evidence="2" id="KW-0496">Mitochondrion</keyword>
<feature type="transmembrane region" description="Helical" evidence="1">
    <location>
        <begin position="6"/>
        <end position="24"/>
    </location>
</feature>